<dbReference type="RefSeq" id="WP_026814111.1">
    <property type="nucleotide sequence ID" value="NZ_BMWP01000024.1"/>
</dbReference>
<dbReference type="Proteomes" id="UP000634668">
    <property type="component" value="Unassembled WGS sequence"/>
</dbReference>
<comment type="caution">
    <text evidence="1">The sequence shown here is derived from an EMBL/GenBank/DDBJ whole genome shotgun (WGS) entry which is preliminary data.</text>
</comment>
<proteinExistence type="predicted"/>
<reference evidence="1" key="1">
    <citation type="journal article" date="2014" name="Int. J. Syst. Evol. Microbiol.">
        <title>Complete genome sequence of Corynebacterium casei LMG S-19264T (=DSM 44701T), isolated from a smear-ripened cheese.</title>
        <authorList>
            <consortium name="US DOE Joint Genome Institute (JGI-PGF)"/>
            <person name="Walter F."/>
            <person name="Albersmeier A."/>
            <person name="Kalinowski J."/>
            <person name="Ruckert C."/>
        </authorList>
    </citation>
    <scope>NUCLEOTIDE SEQUENCE</scope>
    <source>
        <strain evidence="1">KCTC 12113</strain>
    </source>
</reference>
<organism evidence="1 2">
    <name type="scientific">Arenibacter certesii</name>
    <dbReference type="NCBI Taxonomy" id="228955"/>
    <lineage>
        <taxon>Bacteria</taxon>
        <taxon>Pseudomonadati</taxon>
        <taxon>Bacteroidota</taxon>
        <taxon>Flavobacteriia</taxon>
        <taxon>Flavobacteriales</taxon>
        <taxon>Flavobacteriaceae</taxon>
        <taxon>Arenibacter</taxon>
    </lineage>
</organism>
<dbReference type="AlphaFoldDB" id="A0A918J235"/>
<protein>
    <submittedName>
        <fullName evidence="1">Uncharacterized protein</fullName>
    </submittedName>
</protein>
<evidence type="ECO:0000313" key="2">
    <source>
        <dbReference type="Proteomes" id="UP000634668"/>
    </source>
</evidence>
<sequence length="476" mass="55940">MERTYKIKTRIDELVLDEAGSYQDIESVRKDFVNADDIGETYIKIWHEGNTEIVEFRPLFELPESYFWDLIQGETFGSPPETNGFLTNLKKRAPFDRIVLILGHLVEINQIQKIYNRANAIVNNEIHELRISNKSHNDKSMKLDDLYCYKNKCETFLHEYYTNIDNELQTSIQVFKSINLLNSVEYLVDANMPIINQNDDCLMLSPILFNFEQWKQMVKRELYLIEHPKLINSYVQKFIYLIKELNKRTSYNRFPTIESYFFGYSSTYGESYQSTFNAYLGIDKYNNKISDYLDFLSSISLDNIKEENRQHLAAKIIEDEKRKESVLQKIKNSRIEIFRNKNQIKKGFKYLLSKSNAGIDLNILDKVSGKIMTELFHYTSKTDEFIIPSTITFGNQLLLEYLIFLEKKGYIKYNFRISVPKVISQNCSLKIKGMTQSNLYHILKSKLAYHPDNVQDIKLTFEGLTSEIALVNEMKN</sequence>
<reference evidence="1" key="2">
    <citation type="submission" date="2020-09" db="EMBL/GenBank/DDBJ databases">
        <authorList>
            <person name="Sun Q."/>
            <person name="Kim S."/>
        </authorList>
    </citation>
    <scope>NUCLEOTIDE SEQUENCE</scope>
    <source>
        <strain evidence="1">KCTC 12113</strain>
    </source>
</reference>
<accession>A0A918J235</accession>
<evidence type="ECO:0000313" key="1">
    <source>
        <dbReference type="EMBL" id="GGW43888.1"/>
    </source>
</evidence>
<dbReference type="EMBL" id="BMWP01000024">
    <property type="protein sequence ID" value="GGW43888.1"/>
    <property type="molecule type" value="Genomic_DNA"/>
</dbReference>
<keyword evidence="2" id="KW-1185">Reference proteome</keyword>
<name>A0A918J235_9FLAO</name>
<gene>
    <name evidence="1" type="ORF">GCM10007383_30540</name>
</gene>